<evidence type="ECO:0000256" key="1">
    <source>
        <dbReference type="ARBA" id="ARBA00004429"/>
    </source>
</evidence>
<dbReference type="PROSITE" id="PS50928">
    <property type="entry name" value="ABC_TM1"/>
    <property type="match status" value="2"/>
</dbReference>
<dbReference type="SUPFAM" id="SSF161098">
    <property type="entry name" value="MetI-like"/>
    <property type="match status" value="2"/>
</dbReference>
<feature type="domain" description="ABC transmembrane type-1" evidence="9">
    <location>
        <begin position="329"/>
        <end position="535"/>
    </location>
</feature>
<comment type="similarity">
    <text evidence="8">Belongs to the binding-protein-dependent transport system permease family.</text>
</comment>
<accession>V7I3Q3</accession>
<dbReference type="Pfam" id="PF00528">
    <property type="entry name" value="BPD_transp_1"/>
    <property type="match status" value="2"/>
</dbReference>
<dbReference type="PATRIC" id="fig|994573.3.peg.2700"/>
<feature type="transmembrane region" description="Helical" evidence="8">
    <location>
        <begin position="288"/>
        <end position="313"/>
    </location>
</feature>
<keyword evidence="4" id="KW-0997">Cell inner membrane</keyword>
<feature type="transmembrane region" description="Helical" evidence="8">
    <location>
        <begin position="466"/>
        <end position="484"/>
    </location>
</feature>
<feature type="transmembrane region" description="Helical" evidence="8">
    <location>
        <begin position="190"/>
        <end position="211"/>
    </location>
</feature>
<dbReference type="PANTHER" id="PTHR43357">
    <property type="entry name" value="INNER MEMBRANE ABC TRANSPORTER PERMEASE PROTEIN YDCV"/>
    <property type="match status" value="1"/>
</dbReference>
<dbReference type="Proteomes" id="UP000017747">
    <property type="component" value="Unassembled WGS sequence"/>
</dbReference>
<proteinExistence type="inferred from homology"/>
<comment type="caution">
    <text evidence="10">The sequence shown here is derived from an EMBL/GenBank/DDBJ whole genome shotgun (WGS) entry which is preliminary data.</text>
</comment>
<dbReference type="STRING" id="994573.T472_0214370"/>
<dbReference type="OrthoDB" id="9776648at2"/>
<dbReference type="CDD" id="cd06261">
    <property type="entry name" value="TM_PBP2"/>
    <property type="match status" value="2"/>
</dbReference>
<evidence type="ECO:0000256" key="5">
    <source>
        <dbReference type="ARBA" id="ARBA00022692"/>
    </source>
</evidence>
<dbReference type="GO" id="GO:0055085">
    <property type="term" value="P:transmembrane transport"/>
    <property type="evidence" value="ECO:0007669"/>
    <property type="project" value="InterPro"/>
</dbReference>
<feature type="transmembrane region" description="Helical" evidence="8">
    <location>
        <begin position="371"/>
        <end position="390"/>
    </location>
</feature>
<protein>
    <submittedName>
        <fullName evidence="10">Iron ABC transporter</fullName>
    </submittedName>
</protein>
<sequence length="549" mass="60367">MIRVITGMRKAGIGSVLSFLILFSAVLPVLAILLKVDFSGSEEWTRFREYLLQDAVVQTLTIVFLSLLLASIIGVTLAVLVAMFDFPLRGFFRWFFYLPLTIPPYIAAYVFAGMLGYTGVVQTTLRSLGIAVPPGSLDIMNIRGAVVIYAITLYPYVYAPVRSFLENHASELVEVARLHGYSPLKIFGKVVLPLIRLPLAGGLSLIMMEIIGDYGVARYFNLKTVSSAIFGSWFGSGDTGVALRLSFYLMVIVTAFLVMDDITRGRKRYGMQGARQLKPYRLRGARKVLVLAVLSLTSLIVFFVPVGQMLHWAAASYGKVNLGATGRIISDTLTYSLIASLIILIANVVIVSTSRWLPKGISRLMTKLSQLGYSIPGAVIAIGTITLFVWLDSSLFPLYRWLDPGTGKLVLSTSTAMLTYAFVVRYMAAGYNSVNSGFSKIGTRYTEAARTLGKGKLYALWKVELPVIKGSLVTGFILTFIDILKELPLTLLLRPFNFNTLATRSYEYANDERIMEASVPALMIIVICMAALLAFAMVNRQKGVKTDGA</sequence>
<evidence type="ECO:0000256" key="8">
    <source>
        <dbReference type="RuleBase" id="RU363032"/>
    </source>
</evidence>
<feature type="transmembrane region" description="Helical" evidence="8">
    <location>
        <begin position="333"/>
        <end position="351"/>
    </location>
</feature>
<evidence type="ECO:0000256" key="4">
    <source>
        <dbReference type="ARBA" id="ARBA00022519"/>
    </source>
</evidence>
<evidence type="ECO:0000259" key="9">
    <source>
        <dbReference type="PROSITE" id="PS50928"/>
    </source>
</evidence>
<dbReference type="InterPro" id="IPR035906">
    <property type="entry name" value="MetI-like_sf"/>
</dbReference>
<evidence type="ECO:0000313" key="10">
    <source>
        <dbReference type="EMBL" id="ETA79926.1"/>
    </source>
</evidence>
<feature type="transmembrane region" description="Helical" evidence="8">
    <location>
        <begin position="140"/>
        <end position="159"/>
    </location>
</feature>
<evidence type="ECO:0000256" key="3">
    <source>
        <dbReference type="ARBA" id="ARBA00022475"/>
    </source>
</evidence>
<feature type="transmembrane region" description="Helical" evidence="8">
    <location>
        <begin position="241"/>
        <end position="259"/>
    </location>
</feature>
<dbReference type="RefSeq" id="WP_023387231.1">
    <property type="nucleotide sequence ID" value="NZ_AXUN02000197.1"/>
</dbReference>
<keyword evidence="6 8" id="KW-1133">Transmembrane helix</keyword>
<dbReference type="eggNOG" id="COG1178">
    <property type="taxonomic scope" value="Bacteria"/>
</dbReference>
<organism evidence="10 11">
    <name type="scientific">Youngiibacter fragilis 232.1</name>
    <dbReference type="NCBI Taxonomy" id="994573"/>
    <lineage>
        <taxon>Bacteria</taxon>
        <taxon>Bacillati</taxon>
        <taxon>Bacillota</taxon>
        <taxon>Clostridia</taxon>
        <taxon>Eubacteriales</taxon>
        <taxon>Clostridiaceae</taxon>
        <taxon>Youngiibacter</taxon>
    </lineage>
</organism>
<keyword evidence="11" id="KW-1185">Reference proteome</keyword>
<dbReference type="GO" id="GO:0005886">
    <property type="term" value="C:plasma membrane"/>
    <property type="evidence" value="ECO:0007669"/>
    <property type="project" value="UniProtKB-SubCell"/>
</dbReference>
<comment type="subcellular location">
    <subcellularLocation>
        <location evidence="1">Cell inner membrane</location>
        <topology evidence="1">Multi-pass membrane protein</topology>
    </subcellularLocation>
    <subcellularLocation>
        <location evidence="8">Cell membrane</location>
        <topology evidence="8">Multi-pass membrane protein</topology>
    </subcellularLocation>
</comment>
<keyword evidence="2 8" id="KW-0813">Transport</keyword>
<name>V7I3Q3_9CLOT</name>
<feature type="transmembrane region" description="Helical" evidence="8">
    <location>
        <begin position="517"/>
        <end position="538"/>
    </location>
</feature>
<evidence type="ECO:0000256" key="6">
    <source>
        <dbReference type="ARBA" id="ARBA00022989"/>
    </source>
</evidence>
<keyword evidence="3" id="KW-1003">Cell membrane</keyword>
<feature type="transmembrane region" description="Helical" evidence="8">
    <location>
        <begin position="410"/>
        <end position="428"/>
    </location>
</feature>
<feature type="transmembrane region" description="Helical" evidence="8">
    <location>
        <begin position="55"/>
        <end position="82"/>
    </location>
</feature>
<dbReference type="EMBL" id="AXUN02000197">
    <property type="protein sequence ID" value="ETA79926.1"/>
    <property type="molecule type" value="Genomic_DNA"/>
</dbReference>
<dbReference type="AlphaFoldDB" id="V7I3Q3"/>
<feature type="domain" description="ABC transmembrane type-1" evidence="9">
    <location>
        <begin position="56"/>
        <end position="258"/>
    </location>
</feature>
<dbReference type="Gene3D" id="1.10.3720.10">
    <property type="entry name" value="MetI-like"/>
    <property type="match status" value="2"/>
</dbReference>
<gene>
    <name evidence="10" type="ORF">T472_0214370</name>
</gene>
<evidence type="ECO:0000256" key="2">
    <source>
        <dbReference type="ARBA" id="ARBA00022448"/>
    </source>
</evidence>
<evidence type="ECO:0000256" key="7">
    <source>
        <dbReference type="ARBA" id="ARBA00023136"/>
    </source>
</evidence>
<evidence type="ECO:0000313" key="11">
    <source>
        <dbReference type="Proteomes" id="UP000017747"/>
    </source>
</evidence>
<keyword evidence="5 8" id="KW-0812">Transmembrane</keyword>
<dbReference type="InterPro" id="IPR000515">
    <property type="entry name" value="MetI-like"/>
</dbReference>
<dbReference type="PANTHER" id="PTHR43357:SF3">
    <property type="entry name" value="FE(3+)-TRANSPORT SYSTEM PERMEASE PROTEIN FBPB 2"/>
    <property type="match status" value="1"/>
</dbReference>
<reference evidence="10 11" key="1">
    <citation type="journal article" date="2014" name="Genome Announc.">
        <title>Genome Sequence of Youngiibacter fragilis, the Type Strain of the Genus Youngiibacter.</title>
        <authorList>
            <person name="Wawrik C.B."/>
            <person name="Callaghan A.V."/>
            <person name="Stamps B.W."/>
            <person name="Wawrik B."/>
        </authorList>
    </citation>
    <scope>NUCLEOTIDE SEQUENCE [LARGE SCALE GENOMIC DNA]</scope>
    <source>
        <strain evidence="10 11">232.1</strain>
    </source>
</reference>
<keyword evidence="7 8" id="KW-0472">Membrane</keyword>
<feature type="transmembrane region" description="Helical" evidence="8">
    <location>
        <begin position="94"/>
        <end position="120"/>
    </location>
</feature>